<reference evidence="3" key="1">
    <citation type="journal article" date="2013" name="Proc. Natl. Acad. Sci. U.S.A.">
        <title>Genome structure and metabolic features in the red seaweed Chondrus crispus shed light on evolution of the Archaeplastida.</title>
        <authorList>
            <person name="Collen J."/>
            <person name="Porcel B."/>
            <person name="Carre W."/>
            <person name="Ball S.G."/>
            <person name="Chaparro C."/>
            <person name="Tonon T."/>
            <person name="Barbeyron T."/>
            <person name="Michel G."/>
            <person name="Noel B."/>
            <person name="Valentin K."/>
            <person name="Elias M."/>
            <person name="Artiguenave F."/>
            <person name="Arun A."/>
            <person name="Aury J.M."/>
            <person name="Barbosa-Neto J.F."/>
            <person name="Bothwell J.H."/>
            <person name="Bouget F.Y."/>
            <person name="Brillet L."/>
            <person name="Cabello-Hurtado F."/>
            <person name="Capella-Gutierrez S."/>
            <person name="Charrier B."/>
            <person name="Cladiere L."/>
            <person name="Cock J.M."/>
            <person name="Coelho S.M."/>
            <person name="Colleoni C."/>
            <person name="Czjzek M."/>
            <person name="Da Silva C."/>
            <person name="Delage L."/>
            <person name="Denoeud F."/>
            <person name="Deschamps P."/>
            <person name="Dittami S.M."/>
            <person name="Gabaldon T."/>
            <person name="Gachon C.M."/>
            <person name="Groisillier A."/>
            <person name="Herve C."/>
            <person name="Jabbari K."/>
            <person name="Katinka M."/>
            <person name="Kloareg B."/>
            <person name="Kowalczyk N."/>
            <person name="Labadie K."/>
            <person name="Leblanc C."/>
            <person name="Lopez P.J."/>
            <person name="McLachlan D.H."/>
            <person name="Meslet-Cladiere L."/>
            <person name="Moustafa A."/>
            <person name="Nehr Z."/>
            <person name="Nyvall Collen P."/>
            <person name="Panaud O."/>
            <person name="Partensky F."/>
            <person name="Poulain J."/>
            <person name="Rensing S.A."/>
            <person name="Rousvoal S."/>
            <person name="Samson G."/>
            <person name="Symeonidi A."/>
            <person name="Weissenbach J."/>
            <person name="Zambounis A."/>
            <person name="Wincker P."/>
            <person name="Boyen C."/>
        </authorList>
    </citation>
    <scope>NUCLEOTIDE SEQUENCE [LARGE SCALE GENOMIC DNA]</scope>
    <source>
        <strain evidence="3">cv. Stackhouse</strain>
    </source>
</reference>
<keyword evidence="3" id="KW-1185">Reference proteome</keyword>
<feature type="region of interest" description="Disordered" evidence="1">
    <location>
        <begin position="1"/>
        <end position="32"/>
    </location>
</feature>
<dbReference type="Gramene" id="CDF33012">
    <property type="protein sequence ID" value="CDF33012"/>
    <property type="gene ID" value="CHC_T00001774001"/>
</dbReference>
<name>R7Q399_CHOCR</name>
<protein>
    <submittedName>
        <fullName evidence="2">Uncharacterized protein</fullName>
    </submittedName>
</protein>
<dbReference type="KEGG" id="ccp:CHC_T00001774001"/>
<evidence type="ECO:0000313" key="3">
    <source>
        <dbReference type="Proteomes" id="UP000012073"/>
    </source>
</evidence>
<gene>
    <name evidence="2" type="ORF">CHC_T00001774001</name>
</gene>
<dbReference type="AlphaFoldDB" id="R7Q399"/>
<feature type="compositionally biased region" description="Polar residues" evidence="1">
    <location>
        <begin position="1"/>
        <end position="13"/>
    </location>
</feature>
<sequence length="131" mass="14906">MPGQKSSCNSSRNFQERAPTGSHSCQEDQNGAKSTLGAPCYSCEDTFDPTFIFRFSYPYHNIVFRRSRYILILMNRHIRLLPLSGSSMYTPHNIVRHVKVYCPVALLPSSQKESVFFTVLNADLVHVSFGR</sequence>
<dbReference type="Proteomes" id="UP000012073">
    <property type="component" value="Unassembled WGS sequence"/>
</dbReference>
<organism evidence="2 3">
    <name type="scientific">Chondrus crispus</name>
    <name type="common">Carrageen Irish moss</name>
    <name type="synonym">Polymorpha crispa</name>
    <dbReference type="NCBI Taxonomy" id="2769"/>
    <lineage>
        <taxon>Eukaryota</taxon>
        <taxon>Rhodophyta</taxon>
        <taxon>Florideophyceae</taxon>
        <taxon>Rhodymeniophycidae</taxon>
        <taxon>Gigartinales</taxon>
        <taxon>Gigartinaceae</taxon>
        <taxon>Chondrus</taxon>
    </lineage>
</organism>
<accession>R7Q399</accession>
<evidence type="ECO:0000256" key="1">
    <source>
        <dbReference type="SAM" id="MobiDB-lite"/>
    </source>
</evidence>
<proteinExistence type="predicted"/>
<dbReference type="EMBL" id="HG001629">
    <property type="protein sequence ID" value="CDF33012.1"/>
    <property type="molecule type" value="Genomic_DNA"/>
</dbReference>
<evidence type="ECO:0000313" key="2">
    <source>
        <dbReference type="EMBL" id="CDF33012.1"/>
    </source>
</evidence>
<dbReference type="GeneID" id="17320532"/>
<feature type="compositionally biased region" description="Polar residues" evidence="1">
    <location>
        <begin position="21"/>
        <end position="32"/>
    </location>
</feature>
<dbReference type="RefSeq" id="XP_005712815.1">
    <property type="nucleotide sequence ID" value="XM_005712758.1"/>
</dbReference>